<dbReference type="GeneID" id="117238294"/>
<keyword evidence="6" id="KW-0539">Nucleus</keyword>
<gene>
    <name evidence="9" type="primary">LOC117238294</name>
</gene>
<dbReference type="AlphaFoldDB" id="A0A6J3L055"/>
<dbReference type="RefSeq" id="XP_033358993.1">
    <property type="nucleotide sequence ID" value="XM_033503102.1"/>
</dbReference>
<feature type="region of interest" description="Disordered" evidence="7">
    <location>
        <begin position="44"/>
        <end position="63"/>
    </location>
</feature>
<evidence type="ECO:0000256" key="4">
    <source>
        <dbReference type="ARBA" id="ARBA00022473"/>
    </source>
</evidence>
<dbReference type="GO" id="GO:0016055">
    <property type="term" value="P:Wnt signaling pathway"/>
    <property type="evidence" value="ECO:0007669"/>
    <property type="project" value="UniProtKB-KW"/>
</dbReference>
<protein>
    <recommendedName>
        <fullName evidence="3">Protein CUSTOS</fullName>
    </recommendedName>
</protein>
<evidence type="ECO:0000256" key="3">
    <source>
        <dbReference type="ARBA" id="ARBA00013465"/>
    </source>
</evidence>
<evidence type="ECO:0000256" key="5">
    <source>
        <dbReference type="ARBA" id="ARBA00022687"/>
    </source>
</evidence>
<evidence type="ECO:0000313" key="9">
    <source>
        <dbReference type="RefSeq" id="XP_033358993.1"/>
    </source>
</evidence>
<feature type="region of interest" description="Disordered" evidence="7">
    <location>
        <begin position="1"/>
        <end position="21"/>
    </location>
</feature>
<evidence type="ECO:0000256" key="6">
    <source>
        <dbReference type="ARBA" id="ARBA00023242"/>
    </source>
</evidence>
<dbReference type="InterPro" id="IPR026694">
    <property type="entry name" value="CUSTOS"/>
</dbReference>
<feature type="compositionally biased region" description="Low complexity" evidence="7">
    <location>
        <begin position="1"/>
        <end position="13"/>
    </location>
</feature>
<sequence length="207" mass="23849">MTMLSENNDGSSSSEDEISKAALREATDHQFLKVTYFSNEKFQNSDVSTKTDEHNDSLENNNVKNPVSLRKDLEEKKTFSNFGVSPTFQNYVAKKLDEIIEKSIKVKKKNINSIINEKKERDNIYGIKLLNSSVQFLTTEEKSEKPQKKRKIKATIDEKTNFSKCKIVAVDPERILSKIDTEAWTSKRKEPEFNYKKLKNGTLVEKT</sequence>
<reference evidence="9" key="1">
    <citation type="submission" date="2025-08" db="UniProtKB">
        <authorList>
            <consortium name="RefSeq"/>
        </authorList>
    </citation>
    <scope>IDENTIFICATION</scope>
    <source>
        <tissue evidence="9">Muscle</tissue>
    </source>
</reference>
<keyword evidence="4" id="KW-0217">Developmental protein</keyword>
<keyword evidence="8" id="KW-1185">Reference proteome</keyword>
<accession>A0A6J3L055</accession>
<dbReference type="GO" id="GO:0005635">
    <property type="term" value="C:nuclear envelope"/>
    <property type="evidence" value="ECO:0007669"/>
    <property type="project" value="UniProtKB-SubCell"/>
</dbReference>
<evidence type="ECO:0000313" key="8">
    <source>
        <dbReference type="Proteomes" id="UP000504631"/>
    </source>
</evidence>
<evidence type="ECO:0000256" key="1">
    <source>
        <dbReference type="ARBA" id="ARBA00004259"/>
    </source>
</evidence>
<organism evidence="8 9">
    <name type="scientific">Bombus vosnesenskii</name>
    <dbReference type="NCBI Taxonomy" id="207650"/>
    <lineage>
        <taxon>Eukaryota</taxon>
        <taxon>Metazoa</taxon>
        <taxon>Ecdysozoa</taxon>
        <taxon>Arthropoda</taxon>
        <taxon>Hexapoda</taxon>
        <taxon>Insecta</taxon>
        <taxon>Pterygota</taxon>
        <taxon>Neoptera</taxon>
        <taxon>Endopterygota</taxon>
        <taxon>Hymenoptera</taxon>
        <taxon>Apocrita</taxon>
        <taxon>Aculeata</taxon>
        <taxon>Apoidea</taxon>
        <taxon>Anthophila</taxon>
        <taxon>Apidae</taxon>
        <taxon>Bombus</taxon>
        <taxon>Pyrobombus</taxon>
    </lineage>
</organism>
<evidence type="ECO:0000256" key="7">
    <source>
        <dbReference type="SAM" id="MobiDB-lite"/>
    </source>
</evidence>
<comment type="subcellular location">
    <subcellularLocation>
        <location evidence="1">Nucleus envelope</location>
    </subcellularLocation>
</comment>
<evidence type="ECO:0000256" key="2">
    <source>
        <dbReference type="ARBA" id="ARBA00008632"/>
    </source>
</evidence>
<dbReference type="KEGG" id="bvk:117238294"/>
<dbReference type="PANTHER" id="PTHR14482:SF0">
    <property type="entry name" value="PROTEIN CUSTOS"/>
    <property type="match status" value="1"/>
</dbReference>
<dbReference type="Proteomes" id="UP000504631">
    <property type="component" value="Unplaced"/>
</dbReference>
<keyword evidence="5" id="KW-0879">Wnt signaling pathway</keyword>
<name>A0A6J3L055_9HYME</name>
<dbReference type="PANTHER" id="PTHR14482">
    <property type="entry name" value="CHROMOSOME 12 ORF 43 HOMOLOG"/>
    <property type="match status" value="1"/>
</dbReference>
<proteinExistence type="inferred from homology"/>
<comment type="similarity">
    <text evidence="2">Belongs to the CUSTOS family.</text>
</comment>